<dbReference type="AlphaFoldDB" id="A0A2G9UQL3"/>
<feature type="region of interest" description="Disordered" evidence="1">
    <location>
        <begin position="60"/>
        <end position="89"/>
    </location>
</feature>
<proteinExistence type="predicted"/>
<sequence length="89" mass="9884">MPESDSYESDIKGDMPKSGTPKLQLKGTPVHSTPPPLSKKKFTFCVWSWTVRWAPKIQKLAKVPQSENGTNKKRPANLKDKKTGGIAPH</sequence>
<reference evidence="2 3" key="1">
    <citation type="submission" date="2015-09" db="EMBL/GenBank/DDBJ databases">
        <title>Draft genome of the parasitic nematode Teladorsagia circumcincta isolate WARC Sus (inbred).</title>
        <authorList>
            <person name="Mitreva M."/>
        </authorList>
    </citation>
    <scope>NUCLEOTIDE SEQUENCE [LARGE SCALE GENOMIC DNA]</scope>
    <source>
        <strain evidence="2 3">S</strain>
    </source>
</reference>
<keyword evidence="3" id="KW-1185">Reference proteome</keyword>
<organism evidence="2 3">
    <name type="scientific">Teladorsagia circumcincta</name>
    <name type="common">Brown stomach worm</name>
    <name type="synonym">Ostertagia circumcincta</name>
    <dbReference type="NCBI Taxonomy" id="45464"/>
    <lineage>
        <taxon>Eukaryota</taxon>
        <taxon>Metazoa</taxon>
        <taxon>Ecdysozoa</taxon>
        <taxon>Nematoda</taxon>
        <taxon>Chromadorea</taxon>
        <taxon>Rhabditida</taxon>
        <taxon>Rhabditina</taxon>
        <taxon>Rhabditomorpha</taxon>
        <taxon>Strongyloidea</taxon>
        <taxon>Trichostrongylidae</taxon>
        <taxon>Teladorsagia</taxon>
    </lineage>
</organism>
<gene>
    <name evidence="2" type="ORF">TELCIR_06337</name>
</gene>
<evidence type="ECO:0000256" key="1">
    <source>
        <dbReference type="SAM" id="MobiDB-lite"/>
    </source>
</evidence>
<feature type="region of interest" description="Disordered" evidence="1">
    <location>
        <begin position="1"/>
        <end position="35"/>
    </location>
</feature>
<dbReference type="Proteomes" id="UP000230423">
    <property type="component" value="Unassembled WGS sequence"/>
</dbReference>
<evidence type="ECO:0000313" key="2">
    <source>
        <dbReference type="EMBL" id="PIO71760.1"/>
    </source>
</evidence>
<accession>A0A2G9UQL3</accession>
<evidence type="ECO:0000313" key="3">
    <source>
        <dbReference type="Proteomes" id="UP000230423"/>
    </source>
</evidence>
<dbReference type="EMBL" id="KZ345853">
    <property type="protein sequence ID" value="PIO71760.1"/>
    <property type="molecule type" value="Genomic_DNA"/>
</dbReference>
<name>A0A2G9UQL3_TELCI</name>
<protein>
    <submittedName>
        <fullName evidence="2">Uncharacterized protein</fullName>
    </submittedName>
</protein>